<accession>A0A8E2DQA3</accession>
<evidence type="ECO:0000256" key="1">
    <source>
        <dbReference type="SAM" id="MobiDB-lite"/>
    </source>
</evidence>
<keyword evidence="3" id="KW-1185">Reference proteome</keyword>
<reference evidence="2 3" key="1">
    <citation type="submission" date="2016-07" db="EMBL/GenBank/DDBJ databases">
        <title>Draft genome of the white-rot fungus Obba rivulosa 3A-2.</title>
        <authorList>
            <consortium name="DOE Joint Genome Institute"/>
            <person name="Miettinen O."/>
            <person name="Riley R."/>
            <person name="Acob R."/>
            <person name="Barry K."/>
            <person name="Cullen D."/>
            <person name="De Vries R."/>
            <person name="Hainaut M."/>
            <person name="Hatakka A."/>
            <person name="Henrissat B."/>
            <person name="Hilden K."/>
            <person name="Kuo R."/>
            <person name="Labutti K."/>
            <person name="Lipzen A."/>
            <person name="Makela M.R."/>
            <person name="Sandor L."/>
            <person name="Spatafora J.W."/>
            <person name="Grigoriev I.V."/>
            <person name="Hibbett D.S."/>
        </authorList>
    </citation>
    <scope>NUCLEOTIDE SEQUENCE [LARGE SCALE GENOMIC DNA]</scope>
    <source>
        <strain evidence="2 3">3A-2</strain>
    </source>
</reference>
<name>A0A8E2DQA3_9APHY</name>
<gene>
    <name evidence="2" type="ORF">OBBRIDRAFT_832394</name>
</gene>
<feature type="region of interest" description="Disordered" evidence="1">
    <location>
        <begin position="1"/>
        <end position="39"/>
    </location>
</feature>
<evidence type="ECO:0000313" key="2">
    <source>
        <dbReference type="EMBL" id="OCH93783.1"/>
    </source>
</evidence>
<sequence>MGEDLDHGLGDADPNTDMGWDIAGSGTGPFQESTVHGDCPDAVDFEKTIVIDIQRGFEENVPKDKTSPRVRFVTTSITHPTLVPTTSESQLEDANDDIATGFEIHKYKFQGVDDM</sequence>
<dbReference type="AlphaFoldDB" id="A0A8E2DQA3"/>
<dbReference type="Proteomes" id="UP000250043">
    <property type="component" value="Unassembled WGS sequence"/>
</dbReference>
<feature type="compositionally biased region" description="Basic and acidic residues" evidence="1">
    <location>
        <begin position="1"/>
        <end position="10"/>
    </location>
</feature>
<protein>
    <submittedName>
        <fullName evidence="2">Uncharacterized protein</fullName>
    </submittedName>
</protein>
<organism evidence="2 3">
    <name type="scientific">Obba rivulosa</name>
    <dbReference type="NCBI Taxonomy" id="1052685"/>
    <lineage>
        <taxon>Eukaryota</taxon>
        <taxon>Fungi</taxon>
        <taxon>Dikarya</taxon>
        <taxon>Basidiomycota</taxon>
        <taxon>Agaricomycotina</taxon>
        <taxon>Agaricomycetes</taxon>
        <taxon>Polyporales</taxon>
        <taxon>Gelatoporiaceae</taxon>
        <taxon>Obba</taxon>
    </lineage>
</organism>
<proteinExistence type="predicted"/>
<evidence type="ECO:0000313" key="3">
    <source>
        <dbReference type="Proteomes" id="UP000250043"/>
    </source>
</evidence>
<dbReference type="EMBL" id="KV722351">
    <property type="protein sequence ID" value="OCH93783.1"/>
    <property type="molecule type" value="Genomic_DNA"/>
</dbReference>